<dbReference type="InterPro" id="IPR006626">
    <property type="entry name" value="PbH1"/>
</dbReference>
<dbReference type="eggNOG" id="COG3420">
    <property type="taxonomic scope" value="Bacteria"/>
</dbReference>
<dbReference type="OrthoDB" id="9767990at2"/>
<dbReference type="STRING" id="522306.CAP2UW1_3932"/>
<feature type="compositionally biased region" description="Polar residues" evidence="1">
    <location>
        <begin position="433"/>
        <end position="442"/>
    </location>
</feature>
<dbReference type="SMART" id="SM00710">
    <property type="entry name" value="PbH1"/>
    <property type="match status" value="8"/>
</dbReference>
<dbReference type="NCBIfam" id="TIGR04247">
    <property type="entry name" value="NosD_copper_fam"/>
    <property type="match status" value="1"/>
</dbReference>
<dbReference type="SMART" id="SM00722">
    <property type="entry name" value="CASH"/>
    <property type="match status" value="2"/>
</dbReference>
<dbReference type="InterPro" id="IPR026464">
    <property type="entry name" value="NosD_copper_fam"/>
</dbReference>
<gene>
    <name evidence="3" type="ordered locus">CAP2UW1_3932</name>
</gene>
<dbReference type="HOGENOM" id="CLU_041882_1_0_4"/>
<sequence>MVAVRRRLIADAPPLLVLSAGLLLGTALLNPLVSSSREVRATVSAPPPLQAWIDATATGGTLNAPAGTYSGPVVISRPMVIDGKGAITIDGGGQGTVLTLRTSGASLRGLHITRSGGSHDAIDSGLLIDSGSDNVIEGNTIDDVLFGITLQRANDNRIIGNRIRSRPDEPADRGDGIRLWYSMGNRVENNDISRIRDITITNSLRNRFVANSVSDSRRALNLLFSHRTLIEKNLLTGNSTGITALNSDGLTIRNNRIMHAGDASGAGIALKESGTTLIHGNEIIHCAVGILSDSPMHALNRITVIDNRIAHNVTGISFYGERGGHLVLFNSFEHNLWQALVGASGDIDGNEWRGNYWDNYEGFDRNDDGFGDTPYEIWAHADQIWLETPMARFFRNSPALELLDFFERLAPFALPTLILRDPEPVSRPDATTPRIQQQMAQR</sequence>
<dbReference type="Pfam" id="PF05048">
    <property type="entry name" value="NosD"/>
    <property type="match status" value="1"/>
</dbReference>
<dbReference type="EMBL" id="CP001715">
    <property type="protein sequence ID" value="ACV37182.1"/>
    <property type="molecule type" value="Genomic_DNA"/>
</dbReference>
<dbReference type="Gene3D" id="2.160.20.10">
    <property type="entry name" value="Single-stranded right-handed beta-helix, Pectin lyase-like"/>
    <property type="match status" value="1"/>
</dbReference>
<dbReference type="KEGG" id="app:CAP2UW1_3932"/>
<feature type="domain" description="Carbohydrate-binding/sugar hydrolysis" evidence="2">
    <location>
        <begin position="64"/>
        <end position="203"/>
    </location>
</feature>
<evidence type="ECO:0000256" key="1">
    <source>
        <dbReference type="SAM" id="MobiDB-lite"/>
    </source>
</evidence>
<evidence type="ECO:0000313" key="3">
    <source>
        <dbReference type="EMBL" id="ACV37182.1"/>
    </source>
</evidence>
<dbReference type="InterPro" id="IPR006633">
    <property type="entry name" value="Carb-bd_sugar_hydrolysis-dom"/>
</dbReference>
<dbReference type="SUPFAM" id="SSF51126">
    <property type="entry name" value="Pectin lyase-like"/>
    <property type="match status" value="1"/>
</dbReference>
<dbReference type="InterPro" id="IPR012334">
    <property type="entry name" value="Pectin_lyas_fold"/>
</dbReference>
<protein>
    <submittedName>
        <fullName evidence="3">Periplasmic copper-binding</fullName>
    </submittedName>
</protein>
<dbReference type="AlphaFoldDB" id="C7RMA4"/>
<proteinExistence type="predicted"/>
<evidence type="ECO:0000259" key="2">
    <source>
        <dbReference type="SMART" id="SM00722"/>
    </source>
</evidence>
<feature type="domain" description="Carbohydrate-binding/sugar hydrolysis" evidence="2">
    <location>
        <begin position="246"/>
        <end position="373"/>
    </location>
</feature>
<dbReference type="InterPro" id="IPR011050">
    <property type="entry name" value="Pectin_lyase_fold/virulence"/>
</dbReference>
<feature type="region of interest" description="Disordered" evidence="1">
    <location>
        <begin position="423"/>
        <end position="442"/>
    </location>
</feature>
<name>C7RMA4_ACCRE</name>
<organism evidence="3">
    <name type="scientific">Accumulibacter regalis</name>
    <dbReference type="NCBI Taxonomy" id="522306"/>
    <lineage>
        <taxon>Bacteria</taxon>
        <taxon>Pseudomonadati</taxon>
        <taxon>Pseudomonadota</taxon>
        <taxon>Betaproteobacteria</taxon>
        <taxon>Candidatus Accumulibacter</taxon>
    </lineage>
</organism>
<reference evidence="3" key="2">
    <citation type="submission" date="2009-09" db="EMBL/GenBank/DDBJ databases">
        <title>Complete sequence of chromosome of Candidatus Accumulibacter phosphatis clade IIA str. UW-1.</title>
        <authorList>
            <consortium name="US DOE Joint Genome Institute"/>
            <person name="Martin H.G."/>
            <person name="Ivanova N."/>
            <person name="Kunin V."/>
            <person name="Warnecke F."/>
            <person name="Barry K."/>
            <person name="He S."/>
            <person name="Salamov A."/>
            <person name="Szeto E."/>
            <person name="Dalin E."/>
            <person name="Pangilinan J.L."/>
            <person name="Lapidus A."/>
            <person name="Lowry S."/>
            <person name="Kyrpides N.C."/>
            <person name="McMahon K.D."/>
            <person name="Hugenholtz P."/>
        </authorList>
    </citation>
    <scope>NUCLEOTIDE SEQUENCE [LARGE SCALE GENOMIC DNA]</scope>
    <source>
        <strain evidence="3">UW-1</strain>
    </source>
</reference>
<accession>C7RMA4</accession>
<dbReference type="InterPro" id="IPR022441">
    <property type="entry name" value="Para_beta_helix_rpt-2"/>
</dbReference>
<dbReference type="NCBIfam" id="TIGR03804">
    <property type="entry name" value="para_beta_helix"/>
    <property type="match status" value="1"/>
</dbReference>
<dbReference type="InterPro" id="IPR007742">
    <property type="entry name" value="NosD_dom"/>
</dbReference>
<reference evidence="3" key="1">
    <citation type="submission" date="2009-08" db="EMBL/GenBank/DDBJ databases">
        <authorList>
            <consortium name="US DOE Joint Genome Institute"/>
            <person name="Lucas S."/>
            <person name="Copeland A."/>
            <person name="Lapidus A."/>
            <person name="Glavina del Rio T."/>
            <person name="Dalin E."/>
            <person name="Tice H."/>
            <person name="Bruce D."/>
            <person name="Barry K."/>
            <person name="Pitluck S."/>
            <person name="Lowry S."/>
            <person name="Larimer F."/>
            <person name="Land M."/>
            <person name="Hauser L."/>
            <person name="Kyrpides N."/>
            <person name="Ivanova N."/>
            <person name="McMahon K.D."/>
            <person name="Hugenholtz P."/>
        </authorList>
    </citation>
    <scope>NUCLEOTIDE SEQUENCE</scope>
    <source>
        <strain evidence="3">UW-1</strain>
    </source>
</reference>